<organism evidence="5 6">
    <name type="scientific">Cellulomonas alba</name>
    <dbReference type="NCBI Taxonomy" id="3053467"/>
    <lineage>
        <taxon>Bacteria</taxon>
        <taxon>Bacillati</taxon>
        <taxon>Actinomycetota</taxon>
        <taxon>Actinomycetes</taxon>
        <taxon>Micrococcales</taxon>
        <taxon>Cellulomonadaceae</taxon>
        <taxon>Cellulomonas</taxon>
    </lineage>
</organism>
<dbReference type="InterPro" id="IPR003593">
    <property type="entry name" value="AAA+_ATPase"/>
</dbReference>
<evidence type="ECO:0000313" key="5">
    <source>
        <dbReference type="EMBL" id="MDM7854675.1"/>
    </source>
</evidence>
<evidence type="ECO:0000256" key="2">
    <source>
        <dbReference type="ARBA" id="ARBA00022741"/>
    </source>
</evidence>
<dbReference type="GO" id="GO:0005524">
    <property type="term" value="F:ATP binding"/>
    <property type="evidence" value="ECO:0007669"/>
    <property type="project" value="UniProtKB-KW"/>
</dbReference>
<keyword evidence="3 5" id="KW-0067">ATP-binding</keyword>
<reference evidence="5 6" key="1">
    <citation type="submission" date="2023-06" db="EMBL/GenBank/DDBJ databases">
        <title>Cellulomonas sp. MW4 Whole genome sequence.</title>
        <authorList>
            <person name="Park S."/>
        </authorList>
    </citation>
    <scope>NUCLEOTIDE SEQUENCE [LARGE SCALE GENOMIC DNA]</scope>
    <source>
        <strain evidence="5 6">MW4</strain>
    </source>
</reference>
<evidence type="ECO:0000256" key="1">
    <source>
        <dbReference type="ARBA" id="ARBA00022448"/>
    </source>
</evidence>
<dbReference type="InterPro" id="IPR027417">
    <property type="entry name" value="P-loop_NTPase"/>
</dbReference>
<proteinExistence type="predicted"/>
<comment type="caution">
    <text evidence="5">The sequence shown here is derived from an EMBL/GenBank/DDBJ whole genome shotgun (WGS) entry which is preliminary data.</text>
</comment>
<dbReference type="PANTHER" id="PTHR42939">
    <property type="entry name" value="ABC TRANSPORTER ATP-BINDING PROTEIN ALBC-RELATED"/>
    <property type="match status" value="1"/>
</dbReference>
<keyword evidence="2" id="KW-0547">Nucleotide-binding</keyword>
<name>A0ABT7SEQ8_9CELL</name>
<accession>A0ABT7SEQ8</accession>
<dbReference type="InterPro" id="IPR003439">
    <property type="entry name" value="ABC_transporter-like_ATP-bd"/>
</dbReference>
<keyword evidence="6" id="KW-1185">Reference proteome</keyword>
<evidence type="ECO:0000313" key="6">
    <source>
        <dbReference type="Proteomes" id="UP001529338"/>
    </source>
</evidence>
<dbReference type="PANTHER" id="PTHR42939:SF1">
    <property type="entry name" value="ABC TRANSPORTER ATP-BINDING PROTEIN ALBC-RELATED"/>
    <property type="match status" value="1"/>
</dbReference>
<evidence type="ECO:0000259" key="4">
    <source>
        <dbReference type="PROSITE" id="PS50893"/>
    </source>
</evidence>
<dbReference type="PROSITE" id="PS50893">
    <property type="entry name" value="ABC_TRANSPORTER_2"/>
    <property type="match status" value="1"/>
</dbReference>
<dbReference type="EMBL" id="JAUCGQ010000001">
    <property type="protein sequence ID" value="MDM7854675.1"/>
    <property type="molecule type" value="Genomic_DNA"/>
</dbReference>
<dbReference type="Gene3D" id="3.40.50.300">
    <property type="entry name" value="P-loop containing nucleotide triphosphate hydrolases"/>
    <property type="match status" value="1"/>
</dbReference>
<dbReference type="RefSeq" id="WP_289454450.1">
    <property type="nucleotide sequence ID" value="NZ_JAUCGQ010000001.1"/>
</dbReference>
<feature type="domain" description="ABC transporter" evidence="4">
    <location>
        <begin position="1"/>
        <end position="199"/>
    </location>
</feature>
<dbReference type="SMART" id="SM00382">
    <property type="entry name" value="AAA"/>
    <property type="match status" value="1"/>
</dbReference>
<dbReference type="Proteomes" id="UP001529338">
    <property type="component" value="Unassembled WGS sequence"/>
</dbReference>
<dbReference type="SUPFAM" id="SSF52540">
    <property type="entry name" value="P-loop containing nucleoside triphosphate hydrolases"/>
    <property type="match status" value="1"/>
</dbReference>
<evidence type="ECO:0000256" key="3">
    <source>
        <dbReference type="ARBA" id="ARBA00022840"/>
    </source>
</evidence>
<keyword evidence="1" id="KW-0813">Transport</keyword>
<dbReference type="Pfam" id="PF00005">
    <property type="entry name" value="ABC_tran"/>
    <property type="match status" value="1"/>
</dbReference>
<gene>
    <name evidence="5" type="ORF">QRT04_07010</name>
</gene>
<protein>
    <submittedName>
        <fullName evidence="5">ATP-binding cassette domain-containing protein</fullName>
    </submittedName>
</protein>
<sequence length="199" mass="21093">MTAGYGEGPAVLEGLDLELTGTGLVWLVGPNGRGKSTFVELASGYLRPRVGTVDVFGVPAHLPTARDRRRVCRSRVALFPQMTVRDHLAFGSLARAVPRDDALARAERLGLGPWLDSRAGTLSTGTARKAWIALCTVGAADLLLLDEPFDGLDADSRAALTEEIATWARDALVLLVSHTAPTGSAAARRLSLDPEELPA</sequence>
<dbReference type="InterPro" id="IPR051782">
    <property type="entry name" value="ABC_Transporter_VariousFunc"/>
</dbReference>